<dbReference type="SUPFAM" id="SSF51161">
    <property type="entry name" value="Trimeric LpxA-like enzymes"/>
    <property type="match status" value="1"/>
</dbReference>
<organism evidence="22 23">
    <name type="scientific">Neobacillus kokaensis</name>
    <dbReference type="NCBI Taxonomy" id="2759023"/>
    <lineage>
        <taxon>Bacteria</taxon>
        <taxon>Bacillati</taxon>
        <taxon>Bacillota</taxon>
        <taxon>Bacilli</taxon>
        <taxon>Bacillales</taxon>
        <taxon>Bacillaceae</taxon>
        <taxon>Neobacillus</taxon>
    </lineage>
</organism>
<dbReference type="InterPro" id="IPR005882">
    <property type="entry name" value="Bifunctional_GlmU"/>
</dbReference>
<dbReference type="EC" id="2.7.7.23" evidence="20"/>
<feature type="binding site" evidence="20">
    <location>
        <position position="140"/>
    </location>
    <ligand>
        <name>UDP-N-acetyl-alpha-D-glucosamine</name>
        <dbReference type="ChEBI" id="CHEBI:57705"/>
    </ligand>
</feature>
<feature type="binding site" evidence="20">
    <location>
        <position position="228"/>
    </location>
    <ligand>
        <name>UDP-N-acetyl-alpha-D-glucosamine</name>
        <dbReference type="ChEBI" id="CHEBI:57705"/>
    </ligand>
</feature>
<evidence type="ECO:0000256" key="4">
    <source>
        <dbReference type="ARBA" id="ARBA00007707"/>
    </source>
</evidence>
<evidence type="ECO:0000256" key="12">
    <source>
        <dbReference type="ARBA" id="ARBA00022960"/>
    </source>
</evidence>
<feature type="binding site" evidence="20">
    <location>
        <begin position="386"/>
        <end position="387"/>
    </location>
    <ligand>
        <name>acetyl-CoA</name>
        <dbReference type="ChEBI" id="CHEBI:57288"/>
    </ligand>
</feature>
<feature type="binding site" evidence="20">
    <location>
        <position position="73"/>
    </location>
    <ligand>
        <name>UDP-N-acetyl-alpha-D-glucosamine</name>
        <dbReference type="ChEBI" id="CHEBI:57705"/>
    </ligand>
</feature>
<evidence type="ECO:0000256" key="11">
    <source>
        <dbReference type="ARBA" id="ARBA00022842"/>
    </source>
</evidence>
<feature type="binding site" evidence="20">
    <location>
        <position position="366"/>
    </location>
    <ligand>
        <name>UDP-N-acetyl-alpha-D-glucosamine</name>
        <dbReference type="ChEBI" id="CHEBI:57705"/>
    </ligand>
</feature>
<comment type="similarity">
    <text evidence="4 20">In the C-terminal section; belongs to the transferase hexapeptide repeat family.</text>
</comment>
<keyword evidence="8 20" id="KW-0548">Nucleotidyltransferase</keyword>
<evidence type="ECO:0000256" key="15">
    <source>
        <dbReference type="ARBA" id="ARBA00023315"/>
    </source>
</evidence>
<keyword evidence="7 20" id="KW-0808">Transferase</keyword>
<feature type="binding site" evidence="20">
    <location>
        <position position="423"/>
    </location>
    <ligand>
        <name>acetyl-CoA</name>
        <dbReference type="ChEBI" id="CHEBI:57288"/>
    </ligand>
</feature>
<proteinExistence type="inferred from homology"/>
<evidence type="ECO:0000256" key="1">
    <source>
        <dbReference type="ARBA" id="ARBA00004496"/>
    </source>
</evidence>
<keyword evidence="23" id="KW-1185">Reference proteome</keyword>
<comment type="catalytic activity">
    <reaction evidence="18 20">
        <text>N-acetyl-alpha-D-glucosamine 1-phosphate + UTP + H(+) = UDP-N-acetyl-alpha-D-glucosamine + diphosphate</text>
        <dbReference type="Rhea" id="RHEA:13509"/>
        <dbReference type="ChEBI" id="CHEBI:15378"/>
        <dbReference type="ChEBI" id="CHEBI:33019"/>
        <dbReference type="ChEBI" id="CHEBI:46398"/>
        <dbReference type="ChEBI" id="CHEBI:57705"/>
        <dbReference type="ChEBI" id="CHEBI:57776"/>
        <dbReference type="EC" id="2.7.7.23"/>
    </reaction>
</comment>
<evidence type="ECO:0000313" key="23">
    <source>
        <dbReference type="Proteomes" id="UP000637074"/>
    </source>
</evidence>
<evidence type="ECO:0000256" key="18">
    <source>
        <dbReference type="ARBA" id="ARBA00048493"/>
    </source>
</evidence>
<keyword evidence="15 20" id="KW-0012">Acyltransferase</keyword>
<evidence type="ECO:0000256" key="7">
    <source>
        <dbReference type="ARBA" id="ARBA00022679"/>
    </source>
</evidence>
<dbReference type="EMBL" id="BNDS01000029">
    <property type="protein sequence ID" value="GHI00877.1"/>
    <property type="molecule type" value="Genomic_DNA"/>
</dbReference>
<dbReference type="PANTHER" id="PTHR43584:SF3">
    <property type="entry name" value="BIFUNCTIONAL PROTEIN GLMU"/>
    <property type="match status" value="1"/>
</dbReference>
<dbReference type="RefSeq" id="WP_191276539.1">
    <property type="nucleotide sequence ID" value="NZ_BNDS01000029.1"/>
</dbReference>
<dbReference type="SUPFAM" id="SSF53448">
    <property type="entry name" value="Nucleotide-diphospho-sugar transferases"/>
    <property type="match status" value="1"/>
</dbReference>
<dbReference type="PROSITE" id="PS00101">
    <property type="entry name" value="HEXAPEP_TRANSFERASES"/>
    <property type="match status" value="1"/>
</dbReference>
<accession>A0ABQ3N9F1</accession>
<evidence type="ECO:0000256" key="3">
    <source>
        <dbReference type="ARBA" id="ARBA00005208"/>
    </source>
</evidence>
<keyword evidence="14 20" id="KW-0511">Multifunctional enzyme</keyword>
<evidence type="ECO:0000256" key="5">
    <source>
        <dbReference type="ARBA" id="ARBA00007947"/>
    </source>
</evidence>
<feature type="region of interest" description="Pyrophosphorylase" evidence="20">
    <location>
        <begin position="1"/>
        <end position="230"/>
    </location>
</feature>
<dbReference type="Pfam" id="PF00132">
    <property type="entry name" value="Hexapep"/>
    <property type="match status" value="1"/>
</dbReference>
<evidence type="ECO:0000256" key="2">
    <source>
        <dbReference type="ARBA" id="ARBA00005166"/>
    </source>
</evidence>
<dbReference type="NCBIfam" id="NF010934">
    <property type="entry name" value="PRK14354.1"/>
    <property type="match status" value="1"/>
</dbReference>
<comment type="pathway">
    <text evidence="20">Bacterial outer membrane biogenesis; LPS lipid A biosynthesis.</text>
</comment>
<comment type="caution">
    <text evidence="20">Lacks conserved residue(s) required for the propagation of feature annotation.</text>
</comment>
<feature type="binding site" evidence="20">
    <location>
        <position position="155"/>
    </location>
    <ligand>
        <name>UDP-N-acetyl-alpha-D-glucosamine</name>
        <dbReference type="ChEBI" id="CHEBI:57705"/>
    </ligand>
</feature>
<comment type="pathway">
    <text evidence="3 20">Nucleotide-sugar biosynthesis; UDP-N-acetyl-alpha-D-glucosamine biosynthesis; UDP-N-acetyl-alpha-D-glucosamine from N-acetyl-alpha-D-glucosamine 1-phosphate: step 1/1.</text>
</comment>
<comment type="catalytic activity">
    <reaction evidence="17 20">
        <text>alpha-D-glucosamine 1-phosphate + acetyl-CoA = N-acetyl-alpha-D-glucosamine 1-phosphate + CoA + H(+)</text>
        <dbReference type="Rhea" id="RHEA:13725"/>
        <dbReference type="ChEBI" id="CHEBI:15378"/>
        <dbReference type="ChEBI" id="CHEBI:57287"/>
        <dbReference type="ChEBI" id="CHEBI:57288"/>
        <dbReference type="ChEBI" id="CHEBI:57776"/>
        <dbReference type="ChEBI" id="CHEBI:58516"/>
        <dbReference type="EC" id="2.3.1.157"/>
    </reaction>
</comment>
<comment type="cofactor">
    <cofactor evidence="20">
        <name>Mg(2+)</name>
        <dbReference type="ChEBI" id="CHEBI:18420"/>
    </cofactor>
    <text evidence="20">Binds 1 Mg(2+) ion per subunit.</text>
</comment>
<feature type="region of interest" description="N-acetyltransferase" evidence="20">
    <location>
        <begin position="252"/>
        <end position="457"/>
    </location>
</feature>
<dbReference type="Gene3D" id="2.160.10.10">
    <property type="entry name" value="Hexapeptide repeat proteins"/>
    <property type="match status" value="1"/>
</dbReference>
<keyword evidence="9 20" id="KW-0479">Metal-binding</keyword>
<comment type="caution">
    <text evidence="22">The sequence shown here is derived from an EMBL/GenBank/DDBJ whole genome shotgun (WGS) entry which is preliminary data.</text>
</comment>
<keyword evidence="16 20" id="KW-0961">Cell wall biogenesis/degradation</keyword>
<feature type="binding site" evidence="20">
    <location>
        <position position="228"/>
    </location>
    <ligand>
        <name>Mg(2+)</name>
        <dbReference type="ChEBI" id="CHEBI:18420"/>
    </ligand>
</feature>
<evidence type="ECO:0000259" key="21">
    <source>
        <dbReference type="Pfam" id="PF00483"/>
    </source>
</evidence>
<feature type="active site" description="Proton acceptor" evidence="20">
    <location>
        <position position="363"/>
    </location>
</feature>
<evidence type="ECO:0000256" key="9">
    <source>
        <dbReference type="ARBA" id="ARBA00022723"/>
    </source>
</evidence>
<comment type="subunit">
    <text evidence="20">Homotrimer.</text>
</comment>
<keyword evidence="10 20" id="KW-0677">Repeat</keyword>
<comment type="pathway">
    <text evidence="2 20">Nucleotide-sugar biosynthesis; UDP-N-acetyl-alpha-D-glucosamine biosynthesis; N-acetyl-alpha-D-glucosamine 1-phosphate from alpha-D-glucosamine 6-phosphate (route II): step 2/2.</text>
</comment>
<feature type="region of interest" description="Linker" evidence="20">
    <location>
        <begin position="231"/>
        <end position="251"/>
    </location>
</feature>
<keyword evidence="12 20" id="KW-0133">Cell shape</keyword>
<dbReference type="Gene3D" id="3.90.550.10">
    <property type="entry name" value="Spore Coat Polysaccharide Biosynthesis Protein SpsA, Chain A"/>
    <property type="match status" value="1"/>
</dbReference>
<feature type="binding site" evidence="20">
    <location>
        <begin position="9"/>
        <end position="12"/>
    </location>
    <ligand>
        <name>UDP-N-acetyl-alpha-D-glucosamine</name>
        <dbReference type="ChEBI" id="CHEBI:57705"/>
    </ligand>
</feature>
<dbReference type="CDD" id="cd02540">
    <property type="entry name" value="GT2_GlmU_N_bac"/>
    <property type="match status" value="1"/>
</dbReference>
<dbReference type="InterPro" id="IPR038009">
    <property type="entry name" value="GlmU_C_LbH"/>
</dbReference>
<reference evidence="22 23" key="1">
    <citation type="journal article" date="2022" name="Int. J. Syst. Evol. Microbiol.">
        <title>Neobacillus kokaensis sp. nov., isolated from soil.</title>
        <authorList>
            <person name="Yuki K."/>
            <person name="Matsubara H."/>
            <person name="Yamaguchi S."/>
        </authorList>
    </citation>
    <scope>NUCLEOTIDE SEQUENCE [LARGE SCALE GENOMIC DNA]</scope>
    <source>
        <strain evidence="22 23">LOB 377</strain>
    </source>
</reference>
<evidence type="ECO:0000256" key="14">
    <source>
        <dbReference type="ARBA" id="ARBA00023268"/>
    </source>
</evidence>
<evidence type="ECO:0000313" key="22">
    <source>
        <dbReference type="EMBL" id="GHI00877.1"/>
    </source>
</evidence>
<gene>
    <name evidence="20 22" type="primary">glmU</name>
    <name evidence="22" type="ORF">AM1BK_44190</name>
</gene>
<keyword evidence="6 20" id="KW-0963">Cytoplasm</keyword>
<dbReference type="Pfam" id="PF00483">
    <property type="entry name" value="NTP_transferase"/>
    <property type="match status" value="1"/>
</dbReference>
<evidence type="ECO:0000256" key="8">
    <source>
        <dbReference type="ARBA" id="ARBA00022695"/>
    </source>
</evidence>
<dbReference type="InterPro" id="IPR018357">
    <property type="entry name" value="Hexapep_transf_CS"/>
</dbReference>
<feature type="binding site" evidence="20">
    <location>
        <begin position="78"/>
        <end position="79"/>
    </location>
    <ligand>
        <name>UDP-N-acetyl-alpha-D-glucosamine</name>
        <dbReference type="ChEBI" id="CHEBI:57705"/>
    </ligand>
</feature>
<keyword evidence="11 20" id="KW-0460">Magnesium</keyword>
<dbReference type="InterPro" id="IPR005835">
    <property type="entry name" value="NTP_transferase_dom"/>
</dbReference>
<feature type="binding site" evidence="20">
    <location>
        <position position="351"/>
    </location>
    <ligand>
        <name>UDP-N-acetyl-alpha-D-glucosamine</name>
        <dbReference type="ChEBI" id="CHEBI:57705"/>
    </ligand>
</feature>
<comment type="similarity">
    <text evidence="5 20">In the N-terminal section; belongs to the N-acetylglucosamine-1-phosphate uridyltransferase family.</text>
</comment>
<feature type="binding site" evidence="20">
    <location>
        <position position="23"/>
    </location>
    <ligand>
        <name>UDP-N-acetyl-alpha-D-glucosamine</name>
        <dbReference type="ChEBI" id="CHEBI:57705"/>
    </ligand>
</feature>
<protein>
    <recommendedName>
        <fullName evidence="20">Bifunctional protein GlmU</fullName>
    </recommendedName>
    <domain>
        <recommendedName>
            <fullName evidence="20">UDP-N-acetylglucosamine pyrophosphorylase</fullName>
            <ecNumber evidence="20">2.7.7.23</ecNumber>
        </recommendedName>
        <alternativeName>
            <fullName evidence="20">N-acetylglucosamine-1-phosphate uridyltransferase</fullName>
        </alternativeName>
    </domain>
    <domain>
        <recommendedName>
            <fullName evidence="20">Glucosamine-1-phosphate N-acetyltransferase</fullName>
            <ecNumber evidence="20">2.3.1.157</ecNumber>
        </recommendedName>
    </domain>
</protein>
<dbReference type="InterPro" id="IPR011004">
    <property type="entry name" value="Trimer_LpxA-like_sf"/>
</dbReference>
<keyword evidence="13 20" id="KW-0573">Peptidoglycan synthesis</keyword>
<sequence length="457" mass="49356">MSNRYAVILAAGQGTRMKSKLYKVLHPVCGKPMVQHVVDQVKELNIEEMVTIIGHGAEKVKAQLGDTSQYALQEKQLGTAHAVMQAEGDLAGKEGVTIVVCGDTPLIKAKTMEALFKQHEETGAKATILTARIADPTGYGRIVRNENGHVEKIVEHKDASDSEREINEINTGTYCFDNIALFEALKNVSNDNVQGEYYLPDVIEILKKQGEIVSAFQTDDFDETLGVNDRVALAEAERIMRARINEGHMRNGVTIIDPENTYIEAEVTIGQDTVIYPGTIIKGSTIIGGDCQIGPHSEIESCKVGDGTVIRQSAAFKSLIGDQVNIGPFAHIRPESELQNDVKVGNFVEIKKAVFGTGSKASHLSYIGDAEVGSGVNIGCGSITVNYDGKNKFLTKIEDDVFIGCNSNLVAPVTIGKGAYVAAGSTITKDVPGKALSIARAHQVNKENYVNKLNLKK</sequence>
<dbReference type="EC" id="2.3.1.157" evidence="20"/>
<evidence type="ECO:0000256" key="13">
    <source>
        <dbReference type="ARBA" id="ARBA00022984"/>
    </source>
</evidence>
<dbReference type="HAMAP" id="MF_01631">
    <property type="entry name" value="GlmU"/>
    <property type="match status" value="1"/>
</dbReference>
<dbReference type="InterPro" id="IPR029044">
    <property type="entry name" value="Nucleotide-diphossugar_trans"/>
</dbReference>
<evidence type="ECO:0000256" key="10">
    <source>
        <dbReference type="ARBA" id="ARBA00022737"/>
    </source>
</evidence>
<comment type="function">
    <text evidence="19 20">Catalyzes the last two sequential reactions in the de novo biosynthetic pathway for UDP-N-acetylglucosamine (UDP-GlcNAc). The C-terminal domain catalyzes the transfer of acetyl group from acetyl coenzyme A to glucosamine-1-phosphate (GlcN-1-P) to produce N-acetylglucosamine-1-phosphate (GlcNAc-1-P), which is converted into UDP-GlcNAc by the transfer of uridine 5-monophosphate (from uridine 5-triphosphate), a reaction catalyzed by the N-terminal domain.</text>
</comment>
<evidence type="ECO:0000256" key="19">
    <source>
        <dbReference type="ARBA" id="ARBA00049628"/>
    </source>
</evidence>
<dbReference type="NCBIfam" id="TIGR01173">
    <property type="entry name" value="glmU"/>
    <property type="match status" value="1"/>
</dbReference>
<feature type="binding site" evidence="20">
    <location>
        <position position="170"/>
    </location>
    <ligand>
        <name>UDP-N-acetyl-alpha-D-glucosamine</name>
        <dbReference type="ChEBI" id="CHEBI:57705"/>
    </ligand>
</feature>
<feature type="binding site" evidence="20">
    <location>
        <position position="333"/>
    </location>
    <ligand>
        <name>UDP-N-acetyl-alpha-D-glucosamine</name>
        <dbReference type="ChEBI" id="CHEBI:57705"/>
    </ligand>
</feature>
<dbReference type="Proteomes" id="UP000637074">
    <property type="component" value="Unassembled WGS sequence"/>
</dbReference>
<feature type="binding site" evidence="20">
    <location>
        <position position="103"/>
    </location>
    <ligand>
        <name>Mg(2+)</name>
        <dbReference type="ChEBI" id="CHEBI:18420"/>
    </ligand>
</feature>
<evidence type="ECO:0000256" key="16">
    <source>
        <dbReference type="ARBA" id="ARBA00023316"/>
    </source>
</evidence>
<comment type="subcellular location">
    <subcellularLocation>
        <location evidence="1 20">Cytoplasm</location>
    </subcellularLocation>
</comment>
<evidence type="ECO:0000256" key="17">
    <source>
        <dbReference type="ARBA" id="ARBA00048247"/>
    </source>
</evidence>
<evidence type="ECO:0000256" key="6">
    <source>
        <dbReference type="ARBA" id="ARBA00022490"/>
    </source>
</evidence>
<feature type="binding site" evidence="20">
    <location>
        <position position="440"/>
    </location>
    <ligand>
        <name>acetyl-CoA</name>
        <dbReference type="ChEBI" id="CHEBI:57288"/>
    </ligand>
</feature>
<dbReference type="PANTHER" id="PTHR43584">
    <property type="entry name" value="NUCLEOTIDYL TRANSFERASE"/>
    <property type="match status" value="1"/>
</dbReference>
<evidence type="ECO:0000256" key="20">
    <source>
        <dbReference type="HAMAP-Rule" id="MF_01631"/>
    </source>
</evidence>
<dbReference type="InterPro" id="IPR001451">
    <property type="entry name" value="Hexapep"/>
</dbReference>
<dbReference type="InterPro" id="IPR050065">
    <property type="entry name" value="GlmU-like"/>
</dbReference>
<feature type="domain" description="Nucleotidyl transferase" evidence="21">
    <location>
        <begin position="6"/>
        <end position="220"/>
    </location>
</feature>
<dbReference type="CDD" id="cd03353">
    <property type="entry name" value="LbH_GlmU_C"/>
    <property type="match status" value="1"/>
</dbReference>
<feature type="binding site" evidence="20">
    <location>
        <position position="377"/>
    </location>
    <ligand>
        <name>UDP-N-acetyl-alpha-D-glucosamine</name>
        <dbReference type="ChEBI" id="CHEBI:57705"/>
    </ligand>
</feature>
<name>A0ABQ3N9F1_9BACI</name>